<name>A0ABT7JKS1_9DEIO</name>
<reference evidence="2 3" key="1">
    <citation type="submission" date="2023-05" db="EMBL/GenBank/DDBJ databases">
        <authorList>
            <person name="Gao F."/>
        </authorList>
    </citation>
    <scope>NUCLEOTIDE SEQUENCE [LARGE SCALE GENOMIC DNA]</scope>
    <source>
        <strain evidence="2 3">MIMF12</strain>
    </source>
</reference>
<dbReference type="Proteomes" id="UP001302059">
    <property type="component" value="Unassembled WGS sequence"/>
</dbReference>
<dbReference type="GO" id="GO:0016491">
    <property type="term" value="F:oxidoreductase activity"/>
    <property type="evidence" value="ECO:0007669"/>
    <property type="project" value="UniProtKB-KW"/>
</dbReference>
<keyword evidence="2" id="KW-0560">Oxidoreductase</keyword>
<dbReference type="InterPro" id="IPR051397">
    <property type="entry name" value="Zn-ADH-like_protein"/>
</dbReference>
<dbReference type="PANTHER" id="PTHR43677:SF1">
    <property type="entry name" value="ACRYLYL-COA REDUCTASE ACUI-RELATED"/>
    <property type="match status" value="1"/>
</dbReference>
<dbReference type="Gene3D" id="3.90.180.10">
    <property type="entry name" value="Medium-chain alcohol dehydrogenases, catalytic domain"/>
    <property type="match status" value="1"/>
</dbReference>
<dbReference type="SUPFAM" id="SSF50129">
    <property type="entry name" value="GroES-like"/>
    <property type="match status" value="1"/>
</dbReference>
<gene>
    <name evidence="2" type="ORF">QOL99_13170</name>
</gene>
<evidence type="ECO:0000259" key="1">
    <source>
        <dbReference type="SMART" id="SM00829"/>
    </source>
</evidence>
<dbReference type="Gene3D" id="3.40.50.720">
    <property type="entry name" value="NAD(P)-binding Rossmann-like Domain"/>
    <property type="match status" value="1"/>
</dbReference>
<feature type="domain" description="Enoyl reductase (ER)" evidence="1">
    <location>
        <begin position="21"/>
        <end position="331"/>
    </location>
</feature>
<dbReference type="InterPro" id="IPR011032">
    <property type="entry name" value="GroES-like_sf"/>
</dbReference>
<dbReference type="InterPro" id="IPR013149">
    <property type="entry name" value="ADH-like_C"/>
</dbReference>
<dbReference type="Pfam" id="PF08240">
    <property type="entry name" value="ADH_N"/>
    <property type="match status" value="1"/>
</dbReference>
<dbReference type="InterPro" id="IPR014188">
    <property type="entry name" value="Acrylyl-CoA_reductase_AcuI"/>
</dbReference>
<dbReference type="CDD" id="cd08288">
    <property type="entry name" value="MDR_yhdh"/>
    <property type="match status" value="1"/>
</dbReference>
<dbReference type="PANTHER" id="PTHR43677">
    <property type="entry name" value="SHORT-CHAIN DEHYDROGENASE/REDUCTASE"/>
    <property type="match status" value="1"/>
</dbReference>
<proteinExistence type="predicted"/>
<dbReference type="Pfam" id="PF00107">
    <property type="entry name" value="ADH_zinc_N"/>
    <property type="match status" value="1"/>
</dbReference>
<sequence length="356" mass="36668">MSQLTLPETFRALRAVKEDAGVRAEFQSLTPADLPPGDTVVRVTHSSLNYKDGLAVAGRPGVLKSYPMTPGIDLAGEVVSDETGTYAPGQGVLLTGWGIGERQDGGYAEYARVRSEWLVLLPSGTDAGWAMSVGTAGFTAMLAVLALEEHGVTPDRGEVLVTGAAGGVGSMAVALLAAAGFTVTASTGRTQEEGYLRSLGAANVIGRDELPALRRPLEKERWAGVVDSVGGETLAGAIAGTRTHGAVAACGLAGGGALPTTVFPFILRGVSLLGIDSVTCPTPRRRAAWERLARDLPADRLADVTQVRPLSDVPALAEQILAGQVRGRTVIAVAPGEIGGDEAGRDFPISPSAGMH</sequence>
<dbReference type="EMBL" id="JASNGB010000148">
    <property type="protein sequence ID" value="MDL2345095.1"/>
    <property type="molecule type" value="Genomic_DNA"/>
</dbReference>
<dbReference type="RefSeq" id="WP_285524475.1">
    <property type="nucleotide sequence ID" value="NZ_JASNGB010000148.1"/>
</dbReference>
<dbReference type="InterPro" id="IPR036291">
    <property type="entry name" value="NAD(P)-bd_dom_sf"/>
</dbReference>
<organism evidence="2 3">
    <name type="scientific">Deinococcus rhizophilus</name>
    <dbReference type="NCBI Taxonomy" id="3049544"/>
    <lineage>
        <taxon>Bacteria</taxon>
        <taxon>Thermotogati</taxon>
        <taxon>Deinococcota</taxon>
        <taxon>Deinococci</taxon>
        <taxon>Deinococcales</taxon>
        <taxon>Deinococcaceae</taxon>
        <taxon>Deinococcus</taxon>
    </lineage>
</organism>
<dbReference type="NCBIfam" id="TIGR02823">
    <property type="entry name" value="oxido_YhdH"/>
    <property type="match status" value="1"/>
</dbReference>
<dbReference type="SMART" id="SM00829">
    <property type="entry name" value="PKS_ER"/>
    <property type="match status" value="1"/>
</dbReference>
<evidence type="ECO:0000313" key="3">
    <source>
        <dbReference type="Proteomes" id="UP001302059"/>
    </source>
</evidence>
<dbReference type="EC" id="1.-.-.-" evidence="2"/>
<dbReference type="SUPFAM" id="SSF51735">
    <property type="entry name" value="NAD(P)-binding Rossmann-fold domains"/>
    <property type="match status" value="1"/>
</dbReference>
<keyword evidence="3" id="KW-1185">Reference proteome</keyword>
<dbReference type="InterPro" id="IPR020843">
    <property type="entry name" value="ER"/>
</dbReference>
<evidence type="ECO:0000313" key="2">
    <source>
        <dbReference type="EMBL" id="MDL2345095.1"/>
    </source>
</evidence>
<comment type="caution">
    <text evidence="2">The sequence shown here is derived from an EMBL/GenBank/DDBJ whole genome shotgun (WGS) entry which is preliminary data.</text>
</comment>
<accession>A0ABT7JKS1</accession>
<protein>
    <submittedName>
        <fullName evidence="2">MDR family oxidoreductase</fullName>
        <ecNumber evidence="2">1.-.-.-</ecNumber>
    </submittedName>
</protein>
<dbReference type="InterPro" id="IPR013154">
    <property type="entry name" value="ADH-like_N"/>
</dbReference>